<protein>
    <submittedName>
        <fullName evidence="3">Polycystic kidney disease 2-like 1 protein</fullName>
    </submittedName>
</protein>
<organism evidence="3 4">
    <name type="scientific">Drosophila madeirensis</name>
    <name type="common">Fruit fly</name>
    <dbReference type="NCBI Taxonomy" id="30013"/>
    <lineage>
        <taxon>Eukaryota</taxon>
        <taxon>Metazoa</taxon>
        <taxon>Ecdysozoa</taxon>
        <taxon>Arthropoda</taxon>
        <taxon>Hexapoda</taxon>
        <taxon>Insecta</taxon>
        <taxon>Pterygota</taxon>
        <taxon>Neoptera</taxon>
        <taxon>Endopterygota</taxon>
        <taxon>Diptera</taxon>
        <taxon>Brachycera</taxon>
        <taxon>Muscomorpha</taxon>
        <taxon>Ephydroidea</taxon>
        <taxon>Drosophilidae</taxon>
        <taxon>Drosophila</taxon>
        <taxon>Sophophora</taxon>
    </lineage>
</organism>
<name>A0AAU9FX92_DROMD</name>
<evidence type="ECO:0000256" key="1">
    <source>
        <dbReference type="SAM" id="MobiDB-lite"/>
    </source>
</evidence>
<feature type="transmembrane region" description="Helical" evidence="2">
    <location>
        <begin position="106"/>
        <end position="127"/>
    </location>
</feature>
<dbReference type="AlphaFoldDB" id="A0AAU9FX92"/>
<keyword evidence="4" id="KW-1185">Reference proteome</keyword>
<sequence length="221" mass="25079">MCSDAEDEQPGASPRAAHEIPALATMQLPKHAPGAPSAATPVRIKVPEAANSQKRRFFRRKKVEIGASPKRGTPMNEVGRESPIPQHLKVKASRILYTTDEEVRDALMEFGIFIIFLFLTSLVTLSVRHSHMFYFNDTMNRLFVTRNLTVVPSVTISFEKMLTVPDWWDYLIYNFVNTLHGDMTEKPTSEPENKAERERKTGKFGEEKRARWPSCSPVGCQ</sequence>
<dbReference type="Proteomes" id="UP001500889">
    <property type="component" value="Chromosome A"/>
</dbReference>
<proteinExistence type="predicted"/>
<dbReference type="EMBL" id="AP029266">
    <property type="protein sequence ID" value="BFG00211.1"/>
    <property type="molecule type" value="Genomic_DNA"/>
</dbReference>
<keyword evidence="2" id="KW-1133">Transmembrane helix</keyword>
<feature type="compositionally biased region" description="Basic and acidic residues" evidence="1">
    <location>
        <begin position="183"/>
        <end position="210"/>
    </location>
</feature>
<accession>A0AAU9FX92</accession>
<evidence type="ECO:0000313" key="3">
    <source>
        <dbReference type="EMBL" id="BFG00211.1"/>
    </source>
</evidence>
<reference evidence="3 4" key="1">
    <citation type="submission" date="2024-02" db="EMBL/GenBank/DDBJ databases">
        <title>A chromosome-level genome assembly of Drosophila madeirensis, a fruit fly species endemic to Madeira island.</title>
        <authorList>
            <person name="Tomihara K."/>
            <person name="Llopart A."/>
            <person name="Yamamoto D."/>
        </authorList>
    </citation>
    <scope>NUCLEOTIDE SEQUENCE [LARGE SCALE GENOMIC DNA]</scope>
    <source>
        <strain evidence="3 4">RF1</strain>
    </source>
</reference>
<keyword evidence="2" id="KW-0472">Membrane</keyword>
<evidence type="ECO:0000313" key="4">
    <source>
        <dbReference type="Proteomes" id="UP001500889"/>
    </source>
</evidence>
<keyword evidence="2" id="KW-0812">Transmembrane</keyword>
<gene>
    <name evidence="3" type="ORF">DMAD_00251</name>
</gene>
<evidence type="ECO:0000256" key="2">
    <source>
        <dbReference type="SAM" id="Phobius"/>
    </source>
</evidence>
<feature type="region of interest" description="Disordered" evidence="1">
    <location>
        <begin position="183"/>
        <end position="221"/>
    </location>
</feature>